<sequence>MKSEPDAGVGMSNSVISPVVVIRPIWLSFGSVNHRLPSAPAVMSPTLIGLLTEDAGALVGTGNEVIAPSTAMRPILLAPGMVNHMAPSGPAVMR</sequence>
<proteinExistence type="predicted"/>
<gene>
    <name evidence="1" type="ORF">UFOPK3957_01371</name>
</gene>
<dbReference type="EMBL" id="CAFBOM010000249">
    <property type="protein sequence ID" value="CAB4997414.1"/>
    <property type="molecule type" value="Genomic_DNA"/>
</dbReference>
<organism evidence="1">
    <name type="scientific">freshwater metagenome</name>
    <dbReference type="NCBI Taxonomy" id="449393"/>
    <lineage>
        <taxon>unclassified sequences</taxon>
        <taxon>metagenomes</taxon>
        <taxon>ecological metagenomes</taxon>
    </lineage>
</organism>
<dbReference type="AlphaFoldDB" id="A0A6J7P5X0"/>
<reference evidence="1" key="1">
    <citation type="submission" date="2020-05" db="EMBL/GenBank/DDBJ databases">
        <authorList>
            <person name="Chiriac C."/>
            <person name="Salcher M."/>
            <person name="Ghai R."/>
            <person name="Kavagutti S V."/>
        </authorList>
    </citation>
    <scope>NUCLEOTIDE SEQUENCE</scope>
</reference>
<evidence type="ECO:0000313" key="1">
    <source>
        <dbReference type="EMBL" id="CAB4997414.1"/>
    </source>
</evidence>
<name>A0A6J7P5X0_9ZZZZ</name>
<protein>
    <submittedName>
        <fullName evidence="1">Unannotated protein</fullName>
    </submittedName>
</protein>
<accession>A0A6J7P5X0</accession>